<comment type="caution">
    <text evidence="2">The sequence shown here is derived from an EMBL/GenBank/DDBJ whole genome shotgun (WGS) entry which is preliminary data.</text>
</comment>
<keyword evidence="1" id="KW-0732">Signal</keyword>
<dbReference type="RefSeq" id="WP_310278564.1">
    <property type="nucleotide sequence ID" value="NZ_JAVDWR010000007.1"/>
</dbReference>
<feature type="chain" id="PRO_5045135044" description="Phytase" evidence="1">
    <location>
        <begin position="24"/>
        <end position="672"/>
    </location>
</feature>
<dbReference type="EMBL" id="JAVDWR010000007">
    <property type="protein sequence ID" value="MDR7121436.1"/>
    <property type="molecule type" value="Genomic_DNA"/>
</dbReference>
<evidence type="ECO:0000313" key="2">
    <source>
        <dbReference type="EMBL" id="MDR7121436.1"/>
    </source>
</evidence>
<feature type="signal peptide" evidence="1">
    <location>
        <begin position="1"/>
        <end position="23"/>
    </location>
</feature>
<evidence type="ECO:0000313" key="3">
    <source>
        <dbReference type="Proteomes" id="UP001257909"/>
    </source>
</evidence>
<gene>
    <name evidence="2" type="ORF">J2W69_002387</name>
</gene>
<accession>A0ABU1W0E1</accession>
<dbReference type="SUPFAM" id="SSF101898">
    <property type="entry name" value="NHL repeat"/>
    <property type="match status" value="1"/>
</dbReference>
<reference evidence="2 3" key="1">
    <citation type="submission" date="2023-07" db="EMBL/GenBank/DDBJ databases">
        <title>Sorghum-associated microbial communities from plants grown in Nebraska, USA.</title>
        <authorList>
            <person name="Schachtman D."/>
        </authorList>
    </citation>
    <scope>NUCLEOTIDE SEQUENCE [LARGE SCALE GENOMIC DNA]</scope>
    <source>
        <strain evidence="2 3">4138</strain>
    </source>
</reference>
<dbReference type="Proteomes" id="UP001257909">
    <property type="component" value="Unassembled WGS sequence"/>
</dbReference>
<sequence length="672" mass="74518">MINLSKSLFTLLAIASLSGDLNAETALKGQWLTDLEGQTLLDPQTSGVTYRKGELVVIGDQSAHESTRMKLFRIDPATGASVTQPIQITVAESLKNSCFYGYLSDKPDFEALTWDRIDETTLITVTEDASAYELSPECKKRFSQTNSTSYPSLLVKIQVDNALTRAEIVAVRPVQFPLEAKVGNFPNDGIEGLAVDDHQNLYLALEQNTANRPQLFKTRLTQDFWLRDNFVKVIDANLTFPVLDDKDHPINGIEFLPSPIKGHPGYLVAVARNDDELWVFDLTNRIPPFVQKLSFYVSTDDSGLCPAYEKLVQTALEAITIHDGTVYLINDPWKQHYTDNIQCGTHVDKFKRMSPLLFKMQADPRWFTPFRAKSQTALPALSGLAALDQNRYLAVQDKKIQRQGDRLTLIQLNANQQLTAQSLFVTNWPAGQAANDLESVCALPGKNSEFLIAESGTWQGSFGRLFHIKVFPTYAQVLNTFELPVERDNSPEQDGDNFEGLACAKKDVNRYLVILGERGTATAAGFLQWGELDLAAANIQWNSQKIQVTGPTKLKNRHYNRVISDLHLEGDVLWAGAVLDSSDNGPFASAVYPLALVNPTAKQPISLMAERPVLWQIDGFKVEGLASPSPLVPGSALMMVTDDENYHGQFRPLAITEQSPYGNPSPKPATTQ</sequence>
<evidence type="ECO:0008006" key="4">
    <source>
        <dbReference type="Google" id="ProtNLM"/>
    </source>
</evidence>
<evidence type="ECO:0000256" key="1">
    <source>
        <dbReference type="SAM" id="SignalP"/>
    </source>
</evidence>
<organism evidence="2 3">
    <name type="scientific">Rheinheimera soli</name>
    <dbReference type="NCBI Taxonomy" id="443616"/>
    <lineage>
        <taxon>Bacteria</taxon>
        <taxon>Pseudomonadati</taxon>
        <taxon>Pseudomonadota</taxon>
        <taxon>Gammaproteobacteria</taxon>
        <taxon>Chromatiales</taxon>
        <taxon>Chromatiaceae</taxon>
        <taxon>Rheinheimera</taxon>
    </lineage>
</organism>
<name>A0ABU1W0E1_9GAMM</name>
<keyword evidence="3" id="KW-1185">Reference proteome</keyword>
<protein>
    <recommendedName>
        <fullName evidence="4">Phytase</fullName>
    </recommendedName>
</protein>
<proteinExistence type="predicted"/>